<dbReference type="CDD" id="cd06339">
    <property type="entry name" value="PBP1_YraM_LppC_lipoprotein-like"/>
    <property type="match status" value="1"/>
</dbReference>
<gene>
    <name evidence="4" type="ORF">H8A87_10965</name>
</gene>
<dbReference type="PANTHER" id="PTHR38038">
    <property type="entry name" value="PENICILLIN-BINDING PROTEIN ACTIVATOR LPOA"/>
    <property type="match status" value="1"/>
</dbReference>
<dbReference type="Gene3D" id="3.40.50.2300">
    <property type="match status" value="2"/>
</dbReference>
<dbReference type="Proteomes" id="UP000696184">
    <property type="component" value="Unassembled WGS sequence"/>
</dbReference>
<keyword evidence="1" id="KW-0472">Membrane</keyword>
<dbReference type="Gene3D" id="1.25.40.650">
    <property type="match status" value="1"/>
</dbReference>
<reference evidence="4 5" key="1">
    <citation type="submission" date="2020-08" db="EMBL/GenBank/DDBJ databases">
        <title>Description of Xenorhabdus lircayensis sp. nov., the symbiotic bacterium associated with the entomopathogenic nematode Steirnernema unicornum.</title>
        <authorList>
            <person name="Castaneda-Alvarez C."/>
            <person name="Prodan S."/>
            <person name="Zamorano A."/>
            <person name="San-Blas E."/>
            <person name="Aballay E."/>
        </authorList>
    </citation>
    <scope>NUCLEOTIDE SEQUENCE [LARGE SCALE GENOMIC DNA]</scope>
    <source>
        <strain evidence="4 5">VLS</strain>
    </source>
</reference>
<dbReference type="Pfam" id="PF04348">
    <property type="entry name" value="LppC"/>
    <property type="match status" value="2"/>
</dbReference>
<keyword evidence="5" id="KW-1185">Reference proteome</keyword>
<evidence type="ECO:0000313" key="4">
    <source>
        <dbReference type="EMBL" id="MBI6549228.1"/>
    </source>
</evidence>
<dbReference type="SUPFAM" id="SSF53822">
    <property type="entry name" value="Periplasmic binding protein-like I"/>
    <property type="match status" value="1"/>
</dbReference>
<comment type="caution">
    <text evidence="4">The sequence shown here is derived from an EMBL/GenBank/DDBJ whole genome shotgun (WGS) entry which is preliminary data.</text>
</comment>
<evidence type="ECO:0000256" key="1">
    <source>
        <dbReference type="ARBA" id="ARBA00023136"/>
    </source>
</evidence>
<evidence type="ECO:0000256" key="3">
    <source>
        <dbReference type="SAM" id="SignalP"/>
    </source>
</evidence>
<feature type="compositionally biased region" description="Polar residues" evidence="2">
    <location>
        <begin position="591"/>
        <end position="605"/>
    </location>
</feature>
<feature type="region of interest" description="Disordered" evidence="2">
    <location>
        <begin position="205"/>
        <end position="250"/>
    </location>
</feature>
<feature type="region of interest" description="Disordered" evidence="2">
    <location>
        <begin position="582"/>
        <end position="623"/>
    </location>
</feature>
<sequence>MLPSILVRFKTGLVYTALLSTMIIAGCTTPEQQGQPTSKPQDNISAEINRYQAIIDAAQNQPSLDVIRAYIALETYLSEHHATDEAARQKNIDETWQLLTNLSPQQLSELVINANEYTLQGWLDLLNTYQTNKQDLDKLRSAIHDWQIRYSNNPAARSLPTALQKMLQKTKDSRATIGLLLPLSGQAKVFGEAIRQGFLDAQKGLPKPSLPMNVTDSSNTTNTELPNAANADTSNSENTDVATTASTSSAINEAPINDQAVKVYDTNSQPLANLLAQAEQDGVTLVVGPLLKPNVEQLAQIETPLNILALNELDVPQMQANICYFSLSPEDEAKNAAMHIWQQQKLNPLVLIPRTDLGTRVAKAFAGEWQKLGGQRVLQQSFGTPGEMRQSMNRGVGIRLSGTPIPVSTSMPDAAIDQTNANTSVISTNSANGPVDAVYIVATTDELTIIKPMIDMAISSRKKPALYANSRSNKSGSGPDFRLEMDGMQFSDIPLLTGMNVPLMQQAAKKFANDYSLMRLYAMGIDAWSLANQFTQMQQGAGFSLNGASGELSVTDNCTILRQLPWMQFNNGRITIENRTDNTNHMESINHTDSTSNTGSVNNPDGLNDSDRLNHSGHSNAVQ</sequence>
<dbReference type="EMBL" id="JACOII010000038">
    <property type="protein sequence ID" value="MBI6549228.1"/>
    <property type="molecule type" value="Genomic_DNA"/>
</dbReference>
<feature type="signal peptide" evidence="3">
    <location>
        <begin position="1"/>
        <end position="25"/>
    </location>
</feature>
<dbReference type="PANTHER" id="PTHR38038:SF1">
    <property type="entry name" value="PENICILLIN-BINDING PROTEIN ACTIVATOR LPOA"/>
    <property type="match status" value="1"/>
</dbReference>
<accession>A0ABS0U5R2</accession>
<protein>
    <submittedName>
        <fullName evidence="4">Penicillin-binding protein activator</fullName>
    </submittedName>
</protein>
<keyword evidence="3" id="KW-0732">Signal</keyword>
<evidence type="ECO:0000256" key="2">
    <source>
        <dbReference type="SAM" id="MobiDB-lite"/>
    </source>
</evidence>
<proteinExistence type="predicted"/>
<dbReference type="RefSeq" id="WP_198690007.1">
    <property type="nucleotide sequence ID" value="NZ_CAWPUD010000036.1"/>
</dbReference>
<dbReference type="InterPro" id="IPR028082">
    <property type="entry name" value="Peripla_BP_I"/>
</dbReference>
<dbReference type="InterPro" id="IPR007443">
    <property type="entry name" value="LpoA"/>
</dbReference>
<name>A0ABS0U5R2_9GAMM</name>
<evidence type="ECO:0000313" key="5">
    <source>
        <dbReference type="Proteomes" id="UP000696184"/>
    </source>
</evidence>
<feature type="compositionally biased region" description="Polar residues" evidence="2">
    <location>
        <begin position="212"/>
        <end position="241"/>
    </location>
</feature>
<organism evidence="4 5">
    <name type="scientific">Xenorhabdus lircayensis</name>
    <dbReference type="NCBI Taxonomy" id="2763499"/>
    <lineage>
        <taxon>Bacteria</taxon>
        <taxon>Pseudomonadati</taxon>
        <taxon>Pseudomonadota</taxon>
        <taxon>Gammaproteobacteria</taxon>
        <taxon>Enterobacterales</taxon>
        <taxon>Morganellaceae</taxon>
        <taxon>Xenorhabdus</taxon>
    </lineage>
</organism>
<feature type="chain" id="PRO_5045126389" evidence="3">
    <location>
        <begin position="26"/>
        <end position="623"/>
    </location>
</feature>